<sequence>MHRASRSRFIVSPVAHAVFSLVSCTVLGLGHGSIAHAQAPAASQDPAPPPATSVPGAIPRRDALAGQLKSTSMLAEQPPGGPGIELPTFIYGDRLSGRPELETVIDGNAELRRGGSSIRADWLQWDQPSDVVKARGNVRVNSAGNLYNGPELEIKLDTFEGFFTRPDYRFLQNSGYGVARRVDFIDDKRLVAYDANFTTCQRGEGPSWMPAWIVNASSIKFDKEADVGEASGGVLRFMSVPILAAPTFTFPLSDKRKSGLLPPTVGLSSVNGTSLTVPYYFDIAPQRDATFSPTIMSKRGVDLAGEFRYLERNYRGELRASLLPNDSLRDKTRWSYNYLSSGVFNTGLSAVGGLGFILNLNRVSDDNYWRDFPSTVLSGGTNGLSQRLLANDASVSWGREYFSTTVRALKHQTLQDVNSPIVPPYDRFPQLTAIYKRINAPLAGIGGLDYSINTDYTRFESDRLLTRQPNAHRTFALAQISRPWIRPAGYISPKLMLNSTAYQFDGPLINGARSASRTVPTFSLDSGLVFERNASFFGQAFTQTLEPRAFYVNTPYRNQAALPNYDSGLNAFNFATLFTENEFVGNDRISDSNVLTTGLTSRLLDPDTGAESLRVGIAQRVRFKDRQVRLPGEVPVSERLSDLLFGATVNLTPAWSLDTTVQYNPKTNISERATVGGRYSPSNYRVVSAAYRHQRNVSEQYEVGWQWPINDLWGDQGKDLGAGRGQGPGRLYSVGRLNYSVPDKKLVDVVVGLEYDGCCWIARVVLERTQLGTIARAGTGSSNSTRILFQLEFVGFSRIGNNPLKTLKANIPRYQYLREQSTTPSRFTNYD</sequence>
<dbReference type="Pfam" id="PF04453">
    <property type="entry name" value="LptD"/>
    <property type="match status" value="1"/>
</dbReference>
<evidence type="ECO:0000313" key="5">
    <source>
        <dbReference type="EMBL" id="GGA89819.1"/>
    </source>
</evidence>
<dbReference type="HAMAP" id="MF_01411">
    <property type="entry name" value="LPS_assembly_LptD"/>
    <property type="match status" value="1"/>
</dbReference>
<comment type="caution">
    <text evidence="5">The sequence shown here is derived from an EMBL/GenBank/DDBJ whole genome shotgun (WGS) entry which is preliminary data.</text>
</comment>
<dbReference type="GO" id="GO:1990351">
    <property type="term" value="C:transporter complex"/>
    <property type="evidence" value="ECO:0007669"/>
    <property type="project" value="TreeGrafter"/>
</dbReference>
<protein>
    <recommendedName>
        <fullName evidence="1">LPS-assembly protein LptD</fullName>
    </recommendedName>
</protein>
<dbReference type="PANTHER" id="PTHR30189:SF1">
    <property type="entry name" value="LPS-ASSEMBLY PROTEIN LPTD"/>
    <property type="match status" value="1"/>
</dbReference>
<evidence type="ECO:0000313" key="6">
    <source>
        <dbReference type="Proteomes" id="UP000620596"/>
    </source>
</evidence>
<keyword evidence="1" id="KW-0472">Membrane</keyword>
<feature type="domain" description="LPS-assembly protein LptD central" evidence="4">
    <location>
        <begin position="235"/>
        <end position="326"/>
    </location>
</feature>
<gene>
    <name evidence="1 5" type="primary">lptD</name>
    <name evidence="5" type="ORF">GCM10011496_08310</name>
</gene>
<dbReference type="Pfam" id="PF19838">
    <property type="entry name" value="LptD_2"/>
    <property type="match status" value="1"/>
</dbReference>
<dbReference type="InterPro" id="IPR007543">
    <property type="entry name" value="LptD_C"/>
</dbReference>
<dbReference type="EMBL" id="BMIG01000002">
    <property type="protein sequence ID" value="GGA89819.1"/>
    <property type="molecule type" value="Genomic_DNA"/>
</dbReference>
<dbReference type="GO" id="GO:0015920">
    <property type="term" value="P:lipopolysaccharide transport"/>
    <property type="evidence" value="ECO:0007669"/>
    <property type="project" value="InterPro"/>
</dbReference>
<evidence type="ECO:0000256" key="1">
    <source>
        <dbReference type="HAMAP-Rule" id="MF_01411"/>
    </source>
</evidence>
<name>A0A916S972_9BURK</name>
<dbReference type="AlphaFoldDB" id="A0A916S972"/>
<proteinExistence type="inferred from homology"/>
<accession>A0A916S972</accession>
<comment type="subcellular location">
    <subcellularLocation>
        <location evidence="1">Cell outer membrane</location>
    </subcellularLocation>
</comment>
<dbReference type="InterPro" id="IPR050218">
    <property type="entry name" value="LptD"/>
</dbReference>
<comment type="caution">
    <text evidence="1">Lacks conserved residue(s) required for the propagation of feature annotation.</text>
</comment>
<evidence type="ECO:0000259" key="3">
    <source>
        <dbReference type="Pfam" id="PF04453"/>
    </source>
</evidence>
<organism evidence="5 6">
    <name type="scientific">Polaromonas eurypsychrophila</name>
    <dbReference type="NCBI Taxonomy" id="1614635"/>
    <lineage>
        <taxon>Bacteria</taxon>
        <taxon>Pseudomonadati</taxon>
        <taxon>Pseudomonadota</taxon>
        <taxon>Betaproteobacteria</taxon>
        <taxon>Burkholderiales</taxon>
        <taxon>Comamonadaceae</taxon>
        <taxon>Polaromonas</taxon>
    </lineage>
</organism>
<keyword evidence="1" id="KW-0732">Signal</keyword>
<dbReference type="InterPro" id="IPR045659">
    <property type="entry name" value="LptD_2"/>
</dbReference>
<reference evidence="5" key="1">
    <citation type="journal article" date="2014" name="Int. J. Syst. Evol. Microbiol.">
        <title>Complete genome sequence of Corynebacterium casei LMG S-19264T (=DSM 44701T), isolated from a smear-ripened cheese.</title>
        <authorList>
            <consortium name="US DOE Joint Genome Institute (JGI-PGF)"/>
            <person name="Walter F."/>
            <person name="Albersmeier A."/>
            <person name="Kalinowski J."/>
            <person name="Ruckert C."/>
        </authorList>
    </citation>
    <scope>NUCLEOTIDE SEQUENCE</scope>
    <source>
        <strain evidence="5">CGMCC 1.15322</strain>
    </source>
</reference>
<evidence type="ECO:0000259" key="4">
    <source>
        <dbReference type="Pfam" id="PF19838"/>
    </source>
</evidence>
<dbReference type="Proteomes" id="UP000620596">
    <property type="component" value="Unassembled WGS sequence"/>
</dbReference>
<dbReference type="GO" id="GO:0043165">
    <property type="term" value="P:Gram-negative-bacterium-type cell outer membrane assembly"/>
    <property type="evidence" value="ECO:0007669"/>
    <property type="project" value="UniProtKB-UniRule"/>
</dbReference>
<dbReference type="PANTHER" id="PTHR30189">
    <property type="entry name" value="LPS-ASSEMBLY PROTEIN"/>
    <property type="match status" value="1"/>
</dbReference>
<keyword evidence="6" id="KW-1185">Reference proteome</keyword>
<dbReference type="RefSeq" id="WP_188706873.1">
    <property type="nucleotide sequence ID" value="NZ_BMIG01000002.1"/>
</dbReference>
<comment type="subunit">
    <text evidence="1">Component of the lipopolysaccharide transport and assembly complex. Interacts with LptE and LptA.</text>
</comment>
<keyword evidence="1" id="KW-0998">Cell outer membrane</keyword>
<reference evidence="5" key="2">
    <citation type="submission" date="2020-09" db="EMBL/GenBank/DDBJ databases">
        <authorList>
            <person name="Sun Q."/>
            <person name="Zhou Y."/>
        </authorList>
    </citation>
    <scope>NUCLEOTIDE SEQUENCE</scope>
    <source>
        <strain evidence="5">CGMCC 1.15322</strain>
    </source>
</reference>
<evidence type="ECO:0000256" key="2">
    <source>
        <dbReference type="SAM" id="MobiDB-lite"/>
    </source>
</evidence>
<feature type="region of interest" description="Disordered" evidence="2">
    <location>
        <begin position="39"/>
        <end position="58"/>
    </location>
</feature>
<dbReference type="InterPro" id="IPR020889">
    <property type="entry name" value="LipoPS_assembly_LptD"/>
</dbReference>
<comment type="similarity">
    <text evidence="1">Belongs to the LptD family.</text>
</comment>
<feature type="domain" description="LptD C-terminal" evidence="3">
    <location>
        <begin position="331"/>
        <end position="713"/>
    </location>
</feature>
<dbReference type="PROSITE" id="PS51257">
    <property type="entry name" value="PROKAR_LIPOPROTEIN"/>
    <property type="match status" value="1"/>
</dbReference>
<comment type="function">
    <text evidence="1">Together with LptE, is involved in the assembly of lipopolysaccharide (LPS) at the surface of the outer membrane.</text>
</comment>
<dbReference type="GO" id="GO:0009279">
    <property type="term" value="C:cell outer membrane"/>
    <property type="evidence" value="ECO:0007669"/>
    <property type="project" value="UniProtKB-SubCell"/>
</dbReference>